<feature type="domain" description="Sushi" evidence="8">
    <location>
        <begin position="20"/>
        <end position="79"/>
    </location>
</feature>
<dbReference type="PANTHER" id="PTHR19325:SF575">
    <property type="entry name" value="LOCOMOTION-RELATED PROTEIN HIKARU GENKI"/>
    <property type="match status" value="1"/>
</dbReference>
<dbReference type="Proteomes" id="UP000001645">
    <property type="component" value="Chromosome 28"/>
</dbReference>
<feature type="disulfide bond" evidence="6">
    <location>
        <begin position="50"/>
        <end position="77"/>
    </location>
</feature>
<keyword evidence="2" id="KW-0732">Signal</keyword>
<dbReference type="PROSITE" id="PS50923">
    <property type="entry name" value="SUSHI"/>
    <property type="match status" value="4"/>
</dbReference>
<dbReference type="Gene3D" id="2.10.70.10">
    <property type="entry name" value="Complement Module, domain 1"/>
    <property type="match status" value="4"/>
</dbReference>
<reference evidence="9" key="3">
    <citation type="submission" date="2025-09" db="UniProtKB">
        <authorList>
            <consortium name="Ensembl"/>
        </authorList>
    </citation>
    <scope>IDENTIFICATION</scope>
</reference>
<feature type="transmembrane region" description="Helical" evidence="7">
    <location>
        <begin position="300"/>
        <end position="320"/>
    </location>
</feature>
<dbReference type="InterPro" id="IPR000436">
    <property type="entry name" value="Sushi_SCR_CCP_dom"/>
</dbReference>
<feature type="domain" description="Sushi" evidence="8">
    <location>
        <begin position="126"/>
        <end position="185"/>
    </location>
</feature>
<dbReference type="SUPFAM" id="SSF57535">
    <property type="entry name" value="Complement control module/SCR domain"/>
    <property type="match status" value="5"/>
</dbReference>
<comment type="caution">
    <text evidence="6">Lacks conserved residue(s) required for the propagation of feature annotation.</text>
</comment>
<accession>A0A803Y2M3</accession>
<evidence type="ECO:0000313" key="10">
    <source>
        <dbReference type="Proteomes" id="UP000001645"/>
    </source>
</evidence>
<evidence type="ECO:0000256" key="6">
    <source>
        <dbReference type="PROSITE-ProRule" id="PRU00302"/>
    </source>
</evidence>
<evidence type="ECO:0000256" key="5">
    <source>
        <dbReference type="ARBA" id="ARBA00023180"/>
    </source>
</evidence>
<dbReference type="InterPro" id="IPR035976">
    <property type="entry name" value="Sushi/SCR/CCP_sf"/>
</dbReference>
<evidence type="ECO:0000256" key="7">
    <source>
        <dbReference type="SAM" id="Phobius"/>
    </source>
</evidence>
<protein>
    <recommendedName>
        <fullName evidence="8">Sushi domain-containing protein</fullName>
    </recommendedName>
</protein>
<keyword evidence="7" id="KW-0472">Membrane</keyword>
<dbReference type="Ensembl" id="ENSMGAT00000034670.1">
    <property type="protein sequence ID" value="ENSMGAP00000026020.1"/>
    <property type="gene ID" value="ENSMGAG00000018720.1"/>
</dbReference>
<evidence type="ECO:0000256" key="4">
    <source>
        <dbReference type="ARBA" id="ARBA00023157"/>
    </source>
</evidence>
<dbReference type="Pfam" id="PF00084">
    <property type="entry name" value="Sushi"/>
    <property type="match status" value="4"/>
</dbReference>
<feature type="disulfide bond" evidence="6">
    <location>
        <begin position="210"/>
        <end position="237"/>
    </location>
</feature>
<reference evidence="9 10" key="1">
    <citation type="journal article" date="2010" name="PLoS Biol.">
        <title>Multi-platform next-generation sequencing of the domestic turkey (Meleagris gallopavo): genome assembly and analysis.</title>
        <authorList>
            <person name="Dalloul R.A."/>
            <person name="Long J.A."/>
            <person name="Zimin A.V."/>
            <person name="Aslam L."/>
            <person name="Beal K."/>
            <person name="Blomberg L.A."/>
            <person name="Bouffard P."/>
            <person name="Burt D.W."/>
            <person name="Crasta O."/>
            <person name="Crooijmans R.P."/>
            <person name="Cooper K."/>
            <person name="Coulombe R.A."/>
            <person name="De S."/>
            <person name="Delany M.E."/>
            <person name="Dodgson J.B."/>
            <person name="Dong J.J."/>
            <person name="Evans C."/>
            <person name="Frederickson K.M."/>
            <person name="Flicek P."/>
            <person name="Florea L."/>
            <person name="Folkerts O."/>
            <person name="Groenen M.A."/>
            <person name="Harkins T.T."/>
            <person name="Herrero J."/>
            <person name="Hoffmann S."/>
            <person name="Megens H.J."/>
            <person name="Jiang A."/>
            <person name="de Jong P."/>
            <person name="Kaiser P."/>
            <person name="Kim H."/>
            <person name="Kim K.W."/>
            <person name="Kim S."/>
            <person name="Langenberger D."/>
            <person name="Lee M.K."/>
            <person name="Lee T."/>
            <person name="Mane S."/>
            <person name="Marcais G."/>
            <person name="Marz M."/>
            <person name="McElroy A.P."/>
            <person name="Modise T."/>
            <person name="Nefedov M."/>
            <person name="Notredame C."/>
            <person name="Paton I.R."/>
            <person name="Payne W.S."/>
            <person name="Pertea G."/>
            <person name="Prickett D."/>
            <person name="Puiu D."/>
            <person name="Qioa D."/>
            <person name="Raineri E."/>
            <person name="Ruffier M."/>
            <person name="Salzberg S.L."/>
            <person name="Schatz M.C."/>
            <person name="Scheuring C."/>
            <person name="Schmidt C.J."/>
            <person name="Schroeder S."/>
            <person name="Searle S.M."/>
            <person name="Smith E.J."/>
            <person name="Smith J."/>
            <person name="Sonstegard T.S."/>
            <person name="Stadler P.F."/>
            <person name="Tafer H."/>
            <person name="Tu Z.J."/>
            <person name="Van Tassell C.P."/>
            <person name="Vilella A.J."/>
            <person name="Williams K.P."/>
            <person name="Yorke J.A."/>
            <person name="Zhang L."/>
            <person name="Zhang H.B."/>
            <person name="Zhang X."/>
            <person name="Zhang Y."/>
            <person name="Reed K.M."/>
        </authorList>
    </citation>
    <scope>NUCLEOTIDE SEQUENCE [LARGE SCALE GENOMIC DNA]</scope>
</reference>
<dbReference type="InterPro" id="IPR050350">
    <property type="entry name" value="Compl-Cell_Adhes-Reg"/>
</dbReference>
<sequence>TSICQADFSWSPPLPACKKGKCSPPNIANGLHSSQSTNKFLPGAVVHYSCKDGFKLVGNVSISCSDVGRWSRPLPRCQGGWRQPCGHCCSVPARCGPALTTISIHRARCQPGGSWDPPVLSCERVQPCPMPPKISNGDHDGHGRAEFTMGMHVTYTCNLGYYLAGNVERVFCKATGKWSQSPCLHTVISLCGQHGMTHLFPHGTVVYYSCKDGFELVGNVSISCLDVGRWSRPLPRCQAIGCQSPTVHNGKVQALKNTYEAGETLRFDCDAGYAAEGSHRARCQPGGSWDPPVLRSARGFGVFICLFLLLLLIISAHLPFQQPSA</sequence>
<organism evidence="9 10">
    <name type="scientific">Meleagris gallopavo</name>
    <name type="common">Wild turkey</name>
    <dbReference type="NCBI Taxonomy" id="9103"/>
    <lineage>
        <taxon>Eukaryota</taxon>
        <taxon>Metazoa</taxon>
        <taxon>Chordata</taxon>
        <taxon>Craniata</taxon>
        <taxon>Vertebrata</taxon>
        <taxon>Euteleostomi</taxon>
        <taxon>Archelosauria</taxon>
        <taxon>Archosauria</taxon>
        <taxon>Dinosauria</taxon>
        <taxon>Saurischia</taxon>
        <taxon>Theropoda</taxon>
        <taxon>Coelurosauria</taxon>
        <taxon>Aves</taxon>
        <taxon>Neognathae</taxon>
        <taxon>Galloanserae</taxon>
        <taxon>Galliformes</taxon>
        <taxon>Phasianidae</taxon>
        <taxon>Meleagridinae</taxon>
        <taxon>Meleagris</taxon>
    </lineage>
</organism>
<dbReference type="CDD" id="cd00033">
    <property type="entry name" value="CCP"/>
    <property type="match status" value="4"/>
</dbReference>
<evidence type="ECO:0000256" key="1">
    <source>
        <dbReference type="ARBA" id="ARBA00022659"/>
    </source>
</evidence>
<keyword evidence="1 6" id="KW-0768">Sushi</keyword>
<reference evidence="9" key="2">
    <citation type="submission" date="2025-08" db="UniProtKB">
        <authorList>
            <consortium name="Ensembl"/>
        </authorList>
    </citation>
    <scope>IDENTIFICATION</scope>
</reference>
<dbReference type="SMART" id="SM00032">
    <property type="entry name" value="CCP"/>
    <property type="match status" value="4"/>
</dbReference>
<gene>
    <name evidence="9" type="primary">LOC104914481</name>
</gene>
<keyword evidence="10" id="KW-1185">Reference proteome</keyword>
<dbReference type="AlphaFoldDB" id="A0A803Y2M3"/>
<dbReference type="FunFam" id="2.10.70.10:FF:000014">
    <property type="entry name" value="Membrane cofactor protein"/>
    <property type="match status" value="1"/>
</dbReference>
<keyword evidence="4 6" id="KW-1015">Disulfide bond</keyword>
<keyword evidence="7" id="KW-1133">Transmembrane helix</keyword>
<evidence type="ECO:0000256" key="3">
    <source>
        <dbReference type="ARBA" id="ARBA00022737"/>
    </source>
</evidence>
<dbReference type="GeneTree" id="ENSGT00940000161110"/>
<feature type="domain" description="Sushi" evidence="8">
    <location>
        <begin position="240"/>
        <end position="298"/>
    </location>
</feature>
<keyword evidence="3" id="KW-0677">Repeat</keyword>
<keyword evidence="5" id="KW-0325">Glycoprotein</keyword>
<name>A0A803Y2M3_MELGA</name>
<feature type="domain" description="Sushi" evidence="8">
    <location>
        <begin position="189"/>
        <end position="239"/>
    </location>
</feature>
<evidence type="ECO:0000256" key="2">
    <source>
        <dbReference type="ARBA" id="ARBA00022729"/>
    </source>
</evidence>
<evidence type="ECO:0000313" key="9">
    <source>
        <dbReference type="Ensembl" id="ENSMGAP00000026020.1"/>
    </source>
</evidence>
<evidence type="ECO:0000259" key="8">
    <source>
        <dbReference type="PROSITE" id="PS50923"/>
    </source>
</evidence>
<dbReference type="PANTHER" id="PTHR19325">
    <property type="entry name" value="COMPLEMENT COMPONENT-RELATED SUSHI DOMAIN-CONTAINING"/>
    <property type="match status" value="1"/>
</dbReference>
<proteinExistence type="predicted"/>
<keyword evidence="7" id="KW-0812">Transmembrane</keyword>